<dbReference type="InterPro" id="IPR020562">
    <property type="entry name" value="PRibGlycinamide_synth_N"/>
</dbReference>
<dbReference type="PROSITE" id="PS00184">
    <property type="entry name" value="GARS"/>
    <property type="match status" value="1"/>
</dbReference>
<evidence type="ECO:0000256" key="11">
    <source>
        <dbReference type="ARBA" id="ARBA00042864"/>
    </source>
</evidence>
<dbReference type="Pfam" id="PF01071">
    <property type="entry name" value="GARS_A"/>
    <property type="match status" value="1"/>
</dbReference>
<dbReference type="RefSeq" id="WP_058230699.1">
    <property type="nucleotide sequence ID" value="NZ_FMYG01000001.1"/>
</dbReference>
<evidence type="ECO:0000256" key="3">
    <source>
        <dbReference type="ARBA" id="ARBA00005174"/>
    </source>
</evidence>
<dbReference type="InterPro" id="IPR020561">
    <property type="entry name" value="PRibGlycinamid_synth_ATP-grasp"/>
</dbReference>
<comment type="cofactor">
    <cofactor evidence="2">
        <name>Mg(2+)</name>
        <dbReference type="ChEBI" id="CHEBI:18420"/>
    </cofactor>
</comment>
<comment type="cofactor">
    <cofactor evidence="1">
        <name>Mn(2+)</name>
        <dbReference type="ChEBI" id="CHEBI:29035"/>
    </cofactor>
</comment>
<evidence type="ECO:0000256" key="12">
    <source>
        <dbReference type="HAMAP-Rule" id="MF_00138"/>
    </source>
</evidence>
<dbReference type="STRING" id="993073.AS029_00670"/>
<dbReference type="PANTHER" id="PTHR43472:SF1">
    <property type="entry name" value="PHOSPHORIBOSYLAMINE--GLYCINE LIGASE, CHLOROPLASTIC"/>
    <property type="match status" value="1"/>
</dbReference>
<evidence type="ECO:0000256" key="10">
    <source>
        <dbReference type="ARBA" id="ARBA00042242"/>
    </source>
</evidence>
<dbReference type="Pfam" id="PF02844">
    <property type="entry name" value="GARS_N"/>
    <property type="match status" value="1"/>
</dbReference>
<reference evidence="15 16" key="1">
    <citation type="submission" date="2016-09" db="EMBL/GenBank/DDBJ databases">
        <authorList>
            <person name="Capua I."/>
            <person name="De Benedictis P."/>
            <person name="Joannis T."/>
            <person name="Lombin L.H."/>
            <person name="Cattoli G."/>
        </authorList>
    </citation>
    <scope>NUCLEOTIDE SEQUENCE [LARGE SCALE GENOMIC DNA]</scope>
    <source>
        <strain evidence="15 16">NIO-1002</strain>
    </source>
</reference>
<dbReference type="HAMAP" id="MF_00138">
    <property type="entry name" value="GARS"/>
    <property type="match status" value="1"/>
</dbReference>
<keyword evidence="7 12" id="KW-0658">Purine biosynthesis</keyword>
<comment type="catalytic activity">
    <reaction evidence="12">
        <text>5-phospho-beta-D-ribosylamine + glycine + ATP = N(1)-(5-phospho-beta-D-ribosyl)glycinamide + ADP + phosphate + H(+)</text>
        <dbReference type="Rhea" id="RHEA:17453"/>
        <dbReference type="ChEBI" id="CHEBI:15378"/>
        <dbReference type="ChEBI" id="CHEBI:30616"/>
        <dbReference type="ChEBI" id="CHEBI:43474"/>
        <dbReference type="ChEBI" id="CHEBI:57305"/>
        <dbReference type="ChEBI" id="CHEBI:58681"/>
        <dbReference type="ChEBI" id="CHEBI:143788"/>
        <dbReference type="ChEBI" id="CHEBI:456216"/>
        <dbReference type="EC" id="6.3.4.13"/>
    </reaction>
</comment>
<dbReference type="InterPro" id="IPR011054">
    <property type="entry name" value="Rudment_hybrid_motif"/>
</dbReference>
<dbReference type="OrthoDB" id="9807240at2"/>
<comment type="pathway">
    <text evidence="3 12">Purine metabolism; IMP biosynthesis via de novo pathway; N(1)-(5-phospho-D-ribosyl)glycinamide from 5-phospho-alpha-D-ribose 1-diphosphate: step 2/2.</text>
</comment>
<evidence type="ECO:0000256" key="4">
    <source>
        <dbReference type="ARBA" id="ARBA00013255"/>
    </source>
</evidence>
<sequence length="423" mass="43905">MRILVLGSGAREHAIILALRSEAETHAIFAAPGNAGIAREAHLVDLDPLDPNAVLEFAKAEAVDLVVVGPEAPLVAGVADPLRAHGIPVFGPGKAAAQLEGSKTYAKRIMDAAGVPTGRSARAHDVASVEEALDAYGAPYVVKADGLAAGKGVIVTSDRDAAIAHAETYLPTGAVLIEEFLSGPEVSLFFLSDGDHVAPFSPAQDFKRLRDGDDGPNTGGMGAYSPLPWLSERFGGEDEFVAQVTREIAEPVIKQMDAEGTPFIGLLYAGLILTEQGVKVIEFNARFGDPETQVVLPRLVDPLSRLLLAAASGTLEDEPRPAFADATAVTVVLASEGYPEAPVTGRVLTGIDEAEEVDGVHVAHAATALRDGQLVATGGRVLSVVATGTTFAEARTAAYAGLDRIGLDGGQFRTDIAARVALS</sequence>
<dbReference type="Proteomes" id="UP000183203">
    <property type="component" value="Unassembled WGS sequence"/>
</dbReference>
<protein>
    <recommendedName>
        <fullName evidence="4 12">Phosphoribosylamine--glycine ligase</fullName>
        <ecNumber evidence="4 12">6.3.4.13</ecNumber>
    </recommendedName>
    <alternativeName>
        <fullName evidence="12">GARS</fullName>
    </alternativeName>
    <alternativeName>
        <fullName evidence="10 12">Glycinamide ribonucleotide synthetase</fullName>
    </alternativeName>
    <alternativeName>
        <fullName evidence="11 12">Phosphoribosylglycinamide synthetase</fullName>
    </alternativeName>
</protein>
<dbReference type="Gene3D" id="3.30.470.20">
    <property type="entry name" value="ATP-grasp fold, B domain"/>
    <property type="match status" value="1"/>
</dbReference>
<dbReference type="GO" id="GO:0009113">
    <property type="term" value="P:purine nucleobase biosynthetic process"/>
    <property type="evidence" value="ECO:0007669"/>
    <property type="project" value="InterPro"/>
</dbReference>
<keyword evidence="5 12" id="KW-0436">Ligase</keyword>
<dbReference type="InterPro" id="IPR037123">
    <property type="entry name" value="PRibGlycinamide_synth_C_sf"/>
</dbReference>
<dbReference type="PANTHER" id="PTHR43472">
    <property type="entry name" value="PHOSPHORIBOSYLAMINE--GLYCINE LIGASE"/>
    <property type="match status" value="1"/>
</dbReference>
<evidence type="ECO:0000256" key="2">
    <source>
        <dbReference type="ARBA" id="ARBA00001946"/>
    </source>
</evidence>
<dbReference type="SMART" id="SM01209">
    <property type="entry name" value="GARS_A"/>
    <property type="match status" value="1"/>
</dbReference>
<dbReference type="NCBIfam" id="TIGR00877">
    <property type="entry name" value="purD"/>
    <property type="match status" value="1"/>
</dbReference>
<dbReference type="GO" id="GO:0006189">
    <property type="term" value="P:'de novo' IMP biosynthetic process"/>
    <property type="evidence" value="ECO:0007669"/>
    <property type="project" value="UniProtKB-UniRule"/>
</dbReference>
<dbReference type="SUPFAM" id="SSF52440">
    <property type="entry name" value="PreATP-grasp domain"/>
    <property type="match status" value="1"/>
</dbReference>
<keyword evidence="8 13" id="KW-0067">ATP-binding</keyword>
<dbReference type="InterPro" id="IPR013815">
    <property type="entry name" value="ATP_grasp_subdomain_1"/>
</dbReference>
<feature type="domain" description="ATP-grasp" evidence="14">
    <location>
        <begin position="107"/>
        <end position="312"/>
    </location>
</feature>
<dbReference type="InterPro" id="IPR011761">
    <property type="entry name" value="ATP-grasp"/>
</dbReference>
<dbReference type="SMART" id="SM01210">
    <property type="entry name" value="GARS_C"/>
    <property type="match status" value="1"/>
</dbReference>
<dbReference type="EMBL" id="FMYG01000001">
    <property type="protein sequence ID" value="SDB82444.1"/>
    <property type="molecule type" value="Genomic_DNA"/>
</dbReference>
<gene>
    <name evidence="12" type="primary">purD</name>
    <name evidence="15" type="ORF">SAMN05216418_0366</name>
</gene>
<evidence type="ECO:0000256" key="8">
    <source>
        <dbReference type="ARBA" id="ARBA00022840"/>
    </source>
</evidence>
<accession>A0A1G6GKI3</accession>
<dbReference type="SUPFAM" id="SSF51246">
    <property type="entry name" value="Rudiment single hybrid motif"/>
    <property type="match status" value="1"/>
</dbReference>
<name>A0A1G6GKI3_9MICO</name>
<dbReference type="InterPro" id="IPR020560">
    <property type="entry name" value="PRibGlycinamide_synth_C-dom"/>
</dbReference>
<dbReference type="InterPro" id="IPR020559">
    <property type="entry name" value="PRibGlycinamide_synth_CS"/>
</dbReference>
<dbReference type="Gene3D" id="3.30.1490.20">
    <property type="entry name" value="ATP-grasp fold, A domain"/>
    <property type="match status" value="1"/>
</dbReference>
<evidence type="ECO:0000256" key="9">
    <source>
        <dbReference type="ARBA" id="ARBA00038345"/>
    </source>
</evidence>
<dbReference type="GO" id="GO:0046872">
    <property type="term" value="F:metal ion binding"/>
    <property type="evidence" value="ECO:0007669"/>
    <property type="project" value="InterPro"/>
</dbReference>
<evidence type="ECO:0000313" key="16">
    <source>
        <dbReference type="Proteomes" id="UP000183203"/>
    </source>
</evidence>
<dbReference type="GO" id="GO:0004637">
    <property type="term" value="F:phosphoribosylamine-glycine ligase activity"/>
    <property type="evidence" value="ECO:0007669"/>
    <property type="project" value="UniProtKB-UniRule"/>
</dbReference>
<evidence type="ECO:0000256" key="6">
    <source>
        <dbReference type="ARBA" id="ARBA00022741"/>
    </source>
</evidence>
<dbReference type="PROSITE" id="PS50975">
    <property type="entry name" value="ATP_GRASP"/>
    <property type="match status" value="1"/>
</dbReference>
<dbReference type="UniPathway" id="UPA00074">
    <property type="reaction ID" value="UER00125"/>
</dbReference>
<dbReference type="SUPFAM" id="SSF56059">
    <property type="entry name" value="Glutathione synthetase ATP-binding domain-like"/>
    <property type="match status" value="1"/>
</dbReference>
<evidence type="ECO:0000256" key="5">
    <source>
        <dbReference type="ARBA" id="ARBA00022598"/>
    </source>
</evidence>
<keyword evidence="6 13" id="KW-0547">Nucleotide-binding</keyword>
<dbReference type="Gene3D" id="3.40.50.20">
    <property type="match status" value="1"/>
</dbReference>
<dbReference type="Gene3D" id="3.90.600.10">
    <property type="entry name" value="Phosphoribosylglycinamide synthetase, C-terminal domain"/>
    <property type="match status" value="1"/>
</dbReference>
<evidence type="ECO:0000256" key="7">
    <source>
        <dbReference type="ARBA" id="ARBA00022755"/>
    </source>
</evidence>
<proteinExistence type="inferred from homology"/>
<comment type="similarity">
    <text evidence="9 12">Belongs to the GARS family.</text>
</comment>
<dbReference type="InterPro" id="IPR016185">
    <property type="entry name" value="PreATP-grasp_dom_sf"/>
</dbReference>
<evidence type="ECO:0000256" key="13">
    <source>
        <dbReference type="PROSITE-ProRule" id="PRU00409"/>
    </source>
</evidence>
<evidence type="ECO:0000256" key="1">
    <source>
        <dbReference type="ARBA" id="ARBA00001936"/>
    </source>
</evidence>
<dbReference type="GO" id="GO:0005524">
    <property type="term" value="F:ATP binding"/>
    <property type="evidence" value="ECO:0007669"/>
    <property type="project" value="UniProtKB-UniRule"/>
</dbReference>
<evidence type="ECO:0000313" key="15">
    <source>
        <dbReference type="EMBL" id="SDB82444.1"/>
    </source>
</evidence>
<evidence type="ECO:0000259" key="14">
    <source>
        <dbReference type="PROSITE" id="PS50975"/>
    </source>
</evidence>
<dbReference type="Pfam" id="PF02843">
    <property type="entry name" value="GARS_C"/>
    <property type="match status" value="1"/>
</dbReference>
<dbReference type="InterPro" id="IPR000115">
    <property type="entry name" value="PRibGlycinamide_synth"/>
</dbReference>
<organism evidence="15 16">
    <name type="scientific">Microbacterium enclense</name>
    <dbReference type="NCBI Taxonomy" id="993073"/>
    <lineage>
        <taxon>Bacteria</taxon>
        <taxon>Bacillati</taxon>
        <taxon>Actinomycetota</taxon>
        <taxon>Actinomycetes</taxon>
        <taxon>Micrococcales</taxon>
        <taxon>Microbacteriaceae</taxon>
        <taxon>Microbacterium</taxon>
    </lineage>
</organism>
<dbReference type="EC" id="6.3.4.13" evidence="4 12"/>
<dbReference type="AlphaFoldDB" id="A0A1G6GKI3"/>